<accession>A0ABP8GG68</accession>
<evidence type="ECO:0000259" key="6">
    <source>
        <dbReference type="Pfam" id="PF07980"/>
    </source>
</evidence>
<keyword evidence="9" id="KW-1185">Reference proteome</keyword>
<evidence type="ECO:0000313" key="9">
    <source>
        <dbReference type="Proteomes" id="UP001500582"/>
    </source>
</evidence>
<keyword evidence="5" id="KW-0998">Cell outer membrane</keyword>
<comment type="subcellular location">
    <subcellularLocation>
        <location evidence="1">Cell outer membrane</location>
    </subcellularLocation>
</comment>
<dbReference type="Gene3D" id="1.25.40.390">
    <property type="match status" value="1"/>
</dbReference>
<dbReference type="RefSeq" id="WP_345211349.1">
    <property type="nucleotide sequence ID" value="NZ_BAABFT010000005.1"/>
</dbReference>
<dbReference type="InterPro" id="IPR012944">
    <property type="entry name" value="SusD_RagB_dom"/>
</dbReference>
<reference evidence="9" key="1">
    <citation type="journal article" date="2019" name="Int. J. Syst. Evol. Microbiol.">
        <title>The Global Catalogue of Microorganisms (GCM) 10K type strain sequencing project: providing services to taxonomists for standard genome sequencing and annotation.</title>
        <authorList>
            <consortium name="The Broad Institute Genomics Platform"/>
            <consortium name="The Broad Institute Genome Sequencing Center for Infectious Disease"/>
            <person name="Wu L."/>
            <person name="Ma J."/>
        </authorList>
    </citation>
    <scope>NUCLEOTIDE SEQUENCE [LARGE SCALE GENOMIC DNA]</scope>
    <source>
        <strain evidence="9">JCM 17705</strain>
    </source>
</reference>
<protein>
    <submittedName>
        <fullName evidence="8">RagB/SusD family nutrient uptake outer membrane protein</fullName>
    </submittedName>
</protein>
<sequence>MTKKYTIIFTSALLVLSSSSCKKFLEQVPDQRTQLNTVEKVSEILATAYTQADYATFTEAASDNAEDKGVNVGNLNPTNQNPYQWQDVDSRDTGTPTFFWNASYAAIAAANAALDAIAKAPDQTPYLPYKGEALVARAYAHFMLALLYAKVYEPNGANDSPGIPYVTTPEKVVFQQYDRGTVASTYEKIEKDLLEGLPLIKNSVYRVPKYHFNQAAAYAFAARFYLFKQQYDKVIQYATSAFPGNSFAANIRPWSTKYYDASANEMEIMFTQAAENSNLLLTEAPSGWARNYSFFRYAMGLYLNTEQSQPNVTGTTFSGRKMYNYGVPNYSYLKFKELFIRSSPNANIGIPYTIMPQFTADELLLNRAEAYASTGKYTEALADLNTFASTRIRNYDAASQSITLAKVADFYGTDDPEAGLIQTALDFKKSEFIQEGLRWFDLIRLKIPVVHNIKAVNNTDTYVTLPADDPRRLFQLPSEVALSGVPLNPR</sequence>
<feature type="domain" description="RagB/SusD" evidence="6">
    <location>
        <begin position="362"/>
        <end position="451"/>
    </location>
</feature>
<organism evidence="8 9">
    <name type="scientific">Mucilaginibacter gynuensis</name>
    <dbReference type="NCBI Taxonomy" id="1302236"/>
    <lineage>
        <taxon>Bacteria</taxon>
        <taxon>Pseudomonadati</taxon>
        <taxon>Bacteroidota</taxon>
        <taxon>Sphingobacteriia</taxon>
        <taxon>Sphingobacteriales</taxon>
        <taxon>Sphingobacteriaceae</taxon>
        <taxon>Mucilaginibacter</taxon>
    </lineage>
</organism>
<dbReference type="Pfam" id="PF14322">
    <property type="entry name" value="SusD-like_3"/>
    <property type="match status" value="1"/>
</dbReference>
<dbReference type="InterPro" id="IPR033985">
    <property type="entry name" value="SusD-like_N"/>
</dbReference>
<feature type="domain" description="SusD-like N-terminal" evidence="7">
    <location>
        <begin position="23"/>
        <end position="226"/>
    </location>
</feature>
<dbReference type="PROSITE" id="PS51257">
    <property type="entry name" value="PROKAR_LIPOPROTEIN"/>
    <property type="match status" value="1"/>
</dbReference>
<evidence type="ECO:0000259" key="7">
    <source>
        <dbReference type="Pfam" id="PF14322"/>
    </source>
</evidence>
<evidence type="ECO:0000256" key="1">
    <source>
        <dbReference type="ARBA" id="ARBA00004442"/>
    </source>
</evidence>
<dbReference type="SUPFAM" id="SSF48452">
    <property type="entry name" value="TPR-like"/>
    <property type="match status" value="1"/>
</dbReference>
<dbReference type="EMBL" id="BAABFT010000005">
    <property type="protein sequence ID" value="GAA4323386.1"/>
    <property type="molecule type" value="Genomic_DNA"/>
</dbReference>
<dbReference type="Proteomes" id="UP001500582">
    <property type="component" value="Unassembled WGS sequence"/>
</dbReference>
<comment type="caution">
    <text evidence="8">The sequence shown here is derived from an EMBL/GenBank/DDBJ whole genome shotgun (WGS) entry which is preliminary data.</text>
</comment>
<keyword evidence="4" id="KW-0472">Membrane</keyword>
<evidence type="ECO:0000256" key="3">
    <source>
        <dbReference type="ARBA" id="ARBA00022729"/>
    </source>
</evidence>
<proteinExistence type="inferred from homology"/>
<keyword evidence="3" id="KW-0732">Signal</keyword>
<comment type="similarity">
    <text evidence="2">Belongs to the SusD family.</text>
</comment>
<evidence type="ECO:0000256" key="2">
    <source>
        <dbReference type="ARBA" id="ARBA00006275"/>
    </source>
</evidence>
<evidence type="ECO:0000256" key="5">
    <source>
        <dbReference type="ARBA" id="ARBA00023237"/>
    </source>
</evidence>
<name>A0ABP8GG68_9SPHI</name>
<dbReference type="Pfam" id="PF07980">
    <property type="entry name" value="SusD_RagB"/>
    <property type="match status" value="1"/>
</dbReference>
<gene>
    <name evidence="8" type="ORF">GCM10023149_24300</name>
</gene>
<evidence type="ECO:0000313" key="8">
    <source>
        <dbReference type="EMBL" id="GAA4323386.1"/>
    </source>
</evidence>
<dbReference type="InterPro" id="IPR011990">
    <property type="entry name" value="TPR-like_helical_dom_sf"/>
</dbReference>
<evidence type="ECO:0000256" key="4">
    <source>
        <dbReference type="ARBA" id="ARBA00023136"/>
    </source>
</evidence>